<gene>
    <name evidence="4" type="ORF">DLJ74_15640</name>
</gene>
<dbReference type="OrthoDB" id="175993at2"/>
<dbReference type="InterPro" id="IPR033433">
    <property type="entry name" value="GtaA_N"/>
</dbReference>
<evidence type="ECO:0000259" key="2">
    <source>
        <dbReference type="Pfam" id="PF16335"/>
    </source>
</evidence>
<evidence type="ECO:0000313" key="5">
    <source>
        <dbReference type="Proteomes" id="UP000245624"/>
    </source>
</evidence>
<dbReference type="Pfam" id="PF17168">
    <property type="entry name" value="DUF5127"/>
    <property type="match status" value="1"/>
</dbReference>
<dbReference type="SUPFAM" id="SSF48208">
    <property type="entry name" value="Six-hairpin glycosidases"/>
    <property type="match status" value="1"/>
</dbReference>
<accession>A0A317KVR2</accession>
<proteinExistence type="predicted"/>
<dbReference type="PANTHER" id="PTHR31987">
    <property type="entry name" value="GLUTAMINASE A-RELATED"/>
    <property type="match status" value="1"/>
</dbReference>
<dbReference type="Pfam" id="PF16334">
    <property type="entry name" value="DUF4964"/>
    <property type="match status" value="1"/>
</dbReference>
<evidence type="ECO:0000259" key="1">
    <source>
        <dbReference type="Pfam" id="PF16334"/>
    </source>
</evidence>
<dbReference type="RefSeq" id="WP_109985152.1">
    <property type="nucleotide sequence ID" value="NZ_QGTD01000014.1"/>
</dbReference>
<reference evidence="4 5" key="1">
    <citation type="submission" date="2018-05" db="EMBL/GenBank/DDBJ databases">
        <title>Genomic analysis of Gracilibacillus dipsosauri DD1 reveals novel features of a salt-tolerant amylase.</title>
        <authorList>
            <person name="Deutch C.E."/>
            <person name="Yang S."/>
        </authorList>
    </citation>
    <scope>NUCLEOTIDE SEQUENCE [LARGE SCALE GENOMIC DNA]</scope>
    <source>
        <strain evidence="4 5">DD1</strain>
    </source>
</reference>
<feature type="domain" description="Glutaminase A central" evidence="2">
    <location>
        <begin position="323"/>
        <end position="665"/>
    </location>
</feature>
<feature type="domain" description="Glutaminase A N-terminal" evidence="3">
    <location>
        <begin position="89"/>
        <end position="316"/>
    </location>
</feature>
<comment type="caution">
    <text evidence="4">The sequence shown here is derived from an EMBL/GenBank/DDBJ whole genome shotgun (WGS) entry which is preliminary data.</text>
</comment>
<dbReference type="AlphaFoldDB" id="A0A317KVR2"/>
<dbReference type="InterPro" id="IPR052743">
    <property type="entry name" value="Glutaminase_GtaA"/>
</dbReference>
<dbReference type="Pfam" id="PF16335">
    <property type="entry name" value="GtaA_6_Hairpin"/>
    <property type="match status" value="1"/>
</dbReference>
<evidence type="ECO:0000259" key="3">
    <source>
        <dbReference type="Pfam" id="PF17168"/>
    </source>
</evidence>
<feature type="domain" description="DUF4964" evidence="1">
    <location>
        <begin position="4"/>
        <end position="65"/>
    </location>
</feature>
<sequence length="673" mass="77124">MTFTLRPPAVPLVTVDPYFNVWSSNDHLFDDHTHHWTFQQGGTAGIHGMMGMIRIDGKAWRFMGKLPQTEHGEEQDYLQQVALTVDPLNTIYTFEGAGITLQVEFMTPLLLDNLDILSRPASYITFDVWSNDGNLHDVQIYFDVTGEWCVHEPTQQVNWSRVNLGGRFESMKMGSLDQPILGRKGDDTRIDWGYLHLVVSDTYYGETVIHSMDIRRTWMEQGSLPKKDDTQMPRSVEGDCPVMAAVLDFGMVTSEKKSDFLVLAYDDIVSIEYFHQQLPGYWKRDGLTMGQMLLLAIREYPTIKKACARFNKKLKEKATKLGGDKYRDMVSLAYRQAIAAHKLVLDEKGDLLFLSKENNSNGCIGTVDISYPSAPLFLLYNPALVKGMMRPIFCYARSDEWPFDFAPHDVGTYPIANGQVYGENAVENQMPIEECGNILIMMTAVCLAEGKTQFAEENWDLLTQWAKYLRRNGLDPGHQLCTDDFAGHLAHNANLSIKAIIGVGSYGILCGLLGKAEEKEDYLHHAQLMAREWEEMADDNDHFKLTFDQSGTWSLKYNLIWDNLFSLNLFSDEVKQKEVNYYLARKNRYGTPLDSRQTYTKADWLVWAAALAEREEDRLSLIEPLWHFLNETEDRVPFTDWYDTKTAKRLNFKNRSVVGGLFILLLTRDWIKN</sequence>
<evidence type="ECO:0000313" key="4">
    <source>
        <dbReference type="EMBL" id="PWU67505.1"/>
    </source>
</evidence>
<protein>
    <submittedName>
        <fullName evidence="4">Glutaminase</fullName>
    </submittedName>
</protein>
<dbReference type="EMBL" id="QGTD01000014">
    <property type="protein sequence ID" value="PWU67505.1"/>
    <property type="molecule type" value="Genomic_DNA"/>
</dbReference>
<dbReference type="InterPro" id="IPR032514">
    <property type="entry name" value="GtaA_central"/>
</dbReference>
<organism evidence="4 5">
    <name type="scientific">Gracilibacillus dipsosauri</name>
    <dbReference type="NCBI Taxonomy" id="178340"/>
    <lineage>
        <taxon>Bacteria</taxon>
        <taxon>Bacillati</taxon>
        <taxon>Bacillota</taxon>
        <taxon>Bacilli</taxon>
        <taxon>Bacillales</taxon>
        <taxon>Bacillaceae</taxon>
        <taxon>Gracilibacillus</taxon>
    </lineage>
</organism>
<name>A0A317KVR2_9BACI</name>
<keyword evidence="5" id="KW-1185">Reference proteome</keyword>
<dbReference type="PANTHER" id="PTHR31987:SF1">
    <property type="entry name" value="GLUTAMINASE A"/>
    <property type="match status" value="1"/>
</dbReference>
<dbReference type="Proteomes" id="UP000245624">
    <property type="component" value="Unassembled WGS sequence"/>
</dbReference>
<dbReference type="InterPro" id="IPR008928">
    <property type="entry name" value="6-hairpin_glycosidase_sf"/>
</dbReference>
<dbReference type="GO" id="GO:0005975">
    <property type="term" value="P:carbohydrate metabolic process"/>
    <property type="evidence" value="ECO:0007669"/>
    <property type="project" value="InterPro"/>
</dbReference>
<dbReference type="InterPro" id="IPR032515">
    <property type="entry name" value="DUF4964"/>
</dbReference>